<dbReference type="Pfam" id="PF00379">
    <property type="entry name" value="Chitin_bind_4"/>
    <property type="match status" value="1"/>
</dbReference>
<keyword evidence="1" id="KW-0193">Cuticle</keyword>
<dbReference type="PROSITE" id="PS51155">
    <property type="entry name" value="CHIT_BIND_RR_2"/>
    <property type="match status" value="1"/>
</dbReference>
<organism evidence="3 4">
    <name type="scientific">Drosophila busckii</name>
    <name type="common">Fruit fly</name>
    <dbReference type="NCBI Taxonomy" id="30019"/>
    <lineage>
        <taxon>Eukaryota</taxon>
        <taxon>Metazoa</taxon>
        <taxon>Ecdysozoa</taxon>
        <taxon>Arthropoda</taxon>
        <taxon>Hexapoda</taxon>
        <taxon>Insecta</taxon>
        <taxon>Pterygota</taxon>
        <taxon>Neoptera</taxon>
        <taxon>Endopterygota</taxon>
        <taxon>Diptera</taxon>
        <taxon>Brachycera</taxon>
        <taxon>Muscomorpha</taxon>
        <taxon>Ephydroidea</taxon>
        <taxon>Drosophilidae</taxon>
        <taxon>Drosophila</taxon>
    </lineage>
</organism>
<dbReference type="OMA" id="ESITMYT"/>
<dbReference type="InterPro" id="IPR000618">
    <property type="entry name" value="Insect_cuticle"/>
</dbReference>
<keyword evidence="4" id="KW-1185">Reference proteome</keyword>
<reference evidence="3 4" key="1">
    <citation type="submission" date="2015-08" db="EMBL/GenBank/DDBJ databases">
        <title>Ancestral chromatin configuration constrains chromatin evolution on differentiating sex chromosomes in Drosophila.</title>
        <authorList>
            <person name="Zhou Q."/>
            <person name="Bachtrog D."/>
        </authorList>
    </citation>
    <scope>NUCLEOTIDE SEQUENCE [LARGE SCALE GENOMIC DNA]</scope>
    <source>
        <tissue evidence="3">Whole larvae</tissue>
    </source>
</reference>
<gene>
    <name evidence="3" type="ORF">Dbus_chr3Rg2759</name>
</gene>
<evidence type="ECO:0000256" key="2">
    <source>
        <dbReference type="SAM" id="SignalP"/>
    </source>
</evidence>
<feature type="signal peptide" evidence="2">
    <location>
        <begin position="1"/>
        <end position="22"/>
    </location>
</feature>
<dbReference type="Proteomes" id="UP000494163">
    <property type="component" value="Chromosome 3R"/>
</dbReference>
<dbReference type="GO" id="GO:0042302">
    <property type="term" value="F:structural constituent of cuticle"/>
    <property type="evidence" value="ECO:0007669"/>
    <property type="project" value="UniProtKB-UniRule"/>
</dbReference>
<dbReference type="OrthoDB" id="6352731at2759"/>
<dbReference type="EMBL" id="CP012526">
    <property type="protein sequence ID" value="ALC48009.1"/>
    <property type="molecule type" value="Genomic_DNA"/>
</dbReference>
<dbReference type="STRING" id="30019.A0A0M3QYQ2"/>
<proteinExistence type="predicted"/>
<dbReference type="AlphaFoldDB" id="A0A0M3QYQ2"/>
<keyword evidence="2" id="KW-0732">Signal</keyword>
<accession>A0A0M3QYQ2</accession>
<evidence type="ECO:0000256" key="1">
    <source>
        <dbReference type="PROSITE-ProRule" id="PRU00497"/>
    </source>
</evidence>
<protein>
    <submittedName>
        <fullName evidence="3">CG15515</fullName>
    </submittedName>
</protein>
<feature type="chain" id="PRO_5005788197" evidence="2">
    <location>
        <begin position="23"/>
        <end position="124"/>
    </location>
</feature>
<sequence>MKAAKLLLLAALVAALAASSSAGLLDNFLPSIISEYYSHVPNKEGYRFMIDEPNGSKREEIGVVMNPGTADEQLVVMGTYSSVDDKTDIETITMYTADKNGYKTRFQIKNRKLSAKALKSGANG</sequence>
<name>A0A0M3QYQ2_DROBS</name>
<evidence type="ECO:0000313" key="4">
    <source>
        <dbReference type="Proteomes" id="UP000494163"/>
    </source>
</evidence>
<evidence type="ECO:0000313" key="3">
    <source>
        <dbReference type="EMBL" id="ALC48009.1"/>
    </source>
</evidence>